<dbReference type="EMBL" id="JAPZBU010000008">
    <property type="protein sequence ID" value="KAJ5391154.1"/>
    <property type="molecule type" value="Genomic_DNA"/>
</dbReference>
<dbReference type="RefSeq" id="XP_056486832.1">
    <property type="nucleotide sequence ID" value="XM_056631281.1"/>
</dbReference>
<organism evidence="1 2">
    <name type="scientific">Penicillium cosmopolitanum</name>
    <dbReference type="NCBI Taxonomy" id="1131564"/>
    <lineage>
        <taxon>Eukaryota</taxon>
        <taxon>Fungi</taxon>
        <taxon>Dikarya</taxon>
        <taxon>Ascomycota</taxon>
        <taxon>Pezizomycotina</taxon>
        <taxon>Eurotiomycetes</taxon>
        <taxon>Eurotiomycetidae</taxon>
        <taxon>Eurotiales</taxon>
        <taxon>Aspergillaceae</taxon>
        <taxon>Penicillium</taxon>
    </lineage>
</organism>
<evidence type="ECO:0000313" key="1">
    <source>
        <dbReference type="EMBL" id="KAJ5391154.1"/>
    </source>
</evidence>
<gene>
    <name evidence="1" type="ORF">N7509_006644</name>
</gene>
<proteinExistence type="predicted"/>
<dbReference type="GeneID" id="81370261"/>
<name>A0A9W9VXJ5_9EURO</name>
<dbReference type="Proteomes" id="UP001147747">
    <property type="component" value="Unassembled WGS sequence"/>
</dbReference>
<protein>
    <submittedName>
        <fullName evidence="1">Uncharacterized protein</fullName>
    </submittedName>
</protein>
<sequence>MGQPRGRHGQYGPQRQYLAVTGHAVSDCTGGGHTGNNRISGPFIAAGRANKEGGDCGGWARSNWGFVDSLDSLESFSLLGIPDPVYRFGQYQRYTVLGYNTKNDQTEYTIGRLAQWQGA</sequence>
<evidence type="ECO:0000313" key="2">
    <source>
        <dbReference type="Proteomes" id="UP001147747"/>
    </source>
</evidence>
<accession>A0A9W9VXJ5</accession>
<dbReference type="AlphaFoldDB" id="A0A9W9VXJ5"/>
<reference evidence="1" key="1">
    <citation type="submission" date="2022-12" db="EMBL/GenBank/DDBJ databases">
        <authorList>
            <person name="Petersen C."/>
        </authorList>
    </citation>
    <scope>NUCLEOTIDE SEQUENCE</scope>
    <source>
        <strain evidence="1">IBT 29677</strain>
    </source>
</reference>
<keyword evidence="2" id="KW-1185">Reference proteome</keyword>
<comment type="caution">
    <text evidence="1">The sequence shown here is derived from an EMBL/GenBank/DDBJ whole genome shotgun (WGS) entry which is preliminary data.</text>
</comment>
<reference evidence="1" key="2">
    <citation type="journal article" date="2023" name="IMA Fungus">
        <title>Comparative genomic study of the Penicillium genus elucidates a diverse pangenome and 15 lateral gene transfer events.</title>
        <authorList>
            <person name="Petersen C."/>
            <person name="Sorensen T."/>
            <person name="Nielsen M.R."/>
            <person name="Sondergaard T.E."/>
            <person name="Sorensen J.L."/>
            <person name="Fitzpatrick D.A."/>
            <person name="Frisvad J.C."/>
            <person name="Nielsen K.L."/>
        </authorList>
    </citation>
    <scope>NUCLEOTIDE SEQUENCE</scope>
    <source>
        <strain evidence="1">IBT 29677</strain>
    </source>
</reference>